<name>A0ABY7ACL8_9FIRM</name>
<reference evidence="2" key="1">
    <citation type="submission" date="2022-11" db="EMBL/GenBank/DDBJ databases">
        <title>Lacrimispora xylanolytica sy1, complete genome.</title>
        <authorList>
            <person name="Choi S."/>
        </authorList>
    </citation>
    <scope>NUCLEOTIDE SEQUENCE</scope>
    <source>
        <strain evidence="2">Sy1</strain>
    </source>
</reference>
<dbReference type="EMBL" id="CP113524">
    <property type="protein sequence ID" value="WAJ24100.1"/>
    <property type="molecule type" value="Genomic_DNA"/>
</dbReference>
<dbReference type="RefSeq" id="WP_268115322.1">
    <property type="nucleotide sequence ID" value="NZ_CP113524.1"/>
</dbReference>
<evidence type="ECO:0000259" key="1">
    <source>
        <dbReference type="Pfam" id="PF14393"/>
    </source>
</evidence>
<evidence type="ECO:0000313" key="2">
    <source>
        <dbReference type="EMBL" id="WAJ24100.1"/>
    </source>
</evidence>
<keyword evidence="3" id="KW-1185">Reference proteome</keyword>
<accession>A0ABY7ACL8</accession>
<sequence length="457" mass="53103">MVGEKLIIFGMGNVFKRRIKQFDLTKIVAVTDNHVSSDGEENSGLKIIKPEEIRTLEFDFIVICTGYAIAKEIYSQLTEVLGIPGIKIISEKKYFEKVSWEPITLLDICSKLGIHSITNTKKYFYSNGILSNTNVFGENFADISWTDRGQGIAILLGEVCDKASYENIFDKFKIENYKFNNNYKFIMVINNTCGQERLKAKSMLGYSLNYISGLDLQLIVYQKQDKCSIYVATHKDYNAPTSDLYITLWLSNKECTNTSYLREHGDNISYLNFKINECTGLYWLWKHANEEIVGLNHYRRYFKLNNSNEILSEVELRSLIEEYDILVGNAVCTYPMTNSRYLENSIDEKAFNKAKQLVQEAIMKLQPDYVECFIEVMDGYAFFPCNMFITTKVIFDRYCEWLFSIIIPAAEGFDEIPYDDYSKRAIGFFAERLLTVWLYKNEYRIKELPILLKDVTM</sequence>
<gene>
    <name evidence="2" type="ORF">OW255_00815</name>
</gene>
<protein>
    <submittedName>
        <fullName evidence="2">DUF4422 domain-containing protein</fullName>
    </submittedName>
</protein>
<evidence type="ECO:0000313" key="3">
    <source>
        <dbReference type="Proteomes" id="UP001163115"/>
    </source>
</evidence>
<dbReference type="Pfam" id="PF14393">
    <property type="entry name" value="DUF4422"/>
    <property type="match status" value="1"/>
</dbReference>
<organism evidence="2 3">
    <name type="scientific">Lacrimispora xylanolytica</name>
    <dbReference type="NCBI Taxonomy" id="29375"/>
    <lineage>
        <taxon>Bacteria</taxon>
        <taxon>Bacillati</taxon>
        <taxon>Bacillota</taxon>
        <taxon>Clostridia</taxon>
        <taxon>Lachnospirales</taxon>
        <taxon>Lachnospiraceae</taxon>
        <taxon>Lacrimispora</taxon>
    </lineage>
</organism>
<proteinExistence type="predicted"/>
<dbReference type="InterPro" id="IPR025536">
    <property type="entry name" value="DUF4422"/>
</dbReference>
<feature type="domain" description="DUF4422" evidence="1">
    <location>
        <begin position="229"/>
        <end position="441"/>
    </location>
</feature>
<dbReference type="Gene3D" id="3.40.50.720">
    <property type="entry name" value="NAD(P)-binding Rossmann-like Domain"/>
    <property type="match status" value="1"/>
</dbReference>
<dbReference type="Proteomes" id="UP001163115">
    <property type="component" value="Chromosome"/>
</dbReference>